<proteinExistence type="predicted"/>
<evidence type="ECO:0000313" key="2">
    <source>
        <dbReference type="EMBL" id="PJO65139.1"/>
    </source>
</evidence>
<sequence>MAQPLACSASKPRAVCAPIRLGGSARLRSVDDDGAGAQAIEAVRRRHESGHHDAVPVNAAQAARLRAVARTPNCALDRLDAARFAALRIDDVDISVAVALGIDINVAFPLDIDIDATRRETRRDETRRDDSIRQSRAFSSK</sequence>
<reference evidence="2 3" key="1">
    <citation type="submission" date="2017-11" db="EMBL/GenBank/DDBJ databases">
        <title>Molecular characterization of Burkholderia pseudomallei and closely related isolates from Vietnam.</title>
        <authorList>
            <person name="Ustinov D.V."/>
            <person name="Antonov A.S."/>
            <person name="Avdusheva E.F."/>
            <person name="Shpak I.M."/>
            <person name="Zakharova I.B."/>
            <person name="Thi L.A."/>
            <person name="Teteryatnikova N."/>
            <person name="Lopasteyskaya Y.A."/>
            <person name="Kuzyutina J.A."/>
            <person name="Ngo T.N."/>
            <person name="Victorov D.V."/>
        </authorList>
    </citation>
    <scope>NUCLEOTIDE SEQUENCE [LARGE SCALE GENOMIC DNA]</scope>
    <source>
        <strain evidence="2 3">V1512</strain>
    </source>
</reference>
<dbReference type="Proteomes" id="UP000231878">
    <property type="component" value="Unassembled WGS sequence"/>
</dbReference>
<comment type="caution">
    <text evidence="2">The sequence shown here is derived from an EMBL/GenBank/DDBJ whole genome shotgun (WGS) entry which is preliminary data.</text>
</comment>
<feature type="region of interest" description="Disordered" evidence="1">
    <location>
        <begin position="119"/>
        <end position="141"/>
    </location>
</feature>
<gene>
    <name evidence="2" type="ORF">CWD88_17125</name>
</gene>
<feature type="compositionally biased region" description="Basic and acidic residues" evidence="1">
    <location>
        <begin position="119"/>
        <end position="133"/>
    </location>
</feature>
<evidence type="ECO:0000313" key="3">
    <source>
        <dbReference type="Proteomes" id="UP000231878"/>
    </source>
</evidence>
<dbReference type="EMBL" id="PHRB01000015">
    <property type="protein sequence ID" value="PJO65139.1"/>
    <property type="molecule type" value="Genomic_DNA"/>
</dbReference>
<protein>
    <submittedName>
        <fullName evidence="2">Uncharacterized protein</fullName>
    </submittedName>
</protein>
<evidence type="ECO:0000256" key="1">
    <source>
        <dbReference type="SAM" id="MobiDB-lite"/>
    </source>
</evidence>
<accession>A0AAX0U8V3</accession>
<name>A0AAX0U8V3_BURPE</name>
<dbReference type="AlphaFoldDB" id="A0AAX0U8V3"/>
<organism evidence="2 3">
    <name type="scientific">Burkholderia pseudomallei</name>
    <name type="common">Pseudomonas pseudomallei</name>
    <dbReference type="NCBI Taxonomy" id="28450"/>
    <lineage>
        <taxon>Bacteria</taxon>
        <taxon>Pseudomonadati</taxon>
        <taxon>Pseudomonadota</taxon>
        <taxon>Betaproteobacteria</taxon>
        <taxon>Burkholderiales</taxon>
        <taxon>Burkholderiaceae</taxon>
        <taxon>Burkholderia</taxon>
        <taxon>pseudomallei group</taxon>
    </lineage>
</organism>